<proteinExistence type="predicted"/>
<accession>A0A7T3EY99</accession>
<evidence type="ECO:0000256" key="1">
    <source>
        <dbReference type="ARBA" id="ARBA00044777"/>
    </source>
</evidence>
<name>A0A7T3EY99_MORNO</name>
<keyword evidence="3" id="KW-1185">Reference proteome</keyword>
<reference evidence="2 3" key="1">
    <citation type="submission" date="2020-12" db="EMBL/GenBank/DDBJ databases">
        <title>FDA dAtabase for Regulatory Grade micrObial Sequences (FDA-ARGOS): Supporting development and validation of Infectious Disease Dx tests.</title>
        <authorList>
            <person name="Sproer C."/>
            <person name="Gronow S."/>
            <person name="Severitt S."/>
            <person name="Schroder I."/>
            <person name="Tallon L."/>
            <person name="Sadzewicz L."/>
            <person name="Zhao X."/>
            <person name="Boylan J."/>
            <person name="Ott S."/>
            <person name="Bowen H."/>
            <person name="Vavikolanu K."/>
            <person name="Mehta A."/>
            <person name="Aluvathingal J."/>
            <person name="Nadendla S."/>
            <person name="Lowell S."/>
            <person name="Myers T."/>
            <person name="Yan Y."/>
            <person name="Sichtig H."/>
        </authorList>
    </citation>
    <scope>NUCLEOTIDE SEQUENCE [LARGE SCALE GENOMIC DNA]</scope>
    <source>
        <strain evidence="2 3">FDAARGOS_869</strain>
    </source>
</reference>
<dbReference type="PANTHER" id="PTHR33969">
    <property type="entry name" value="SEGREGATION AND CONDENSATION PROTEIN A"/>
    <property type="match status" value="1"/>
</dbReference>
<organism evidence="2 3">
    <name type="scientific">Moraxella nonliquefaciens</name>
    <dbReference type="NCBI Taxonomy" id="478"/>
    <lineage>
        <taxon>Bacteria</taxon>
        <taxon>Pseudomonadati</taxon>
        <taxon>Pseudomonadota</taxon>
        <taxon>Gammaproteobacteria</taxon>
        <taxon>Moraxellales</taxon>
        <taxon>Moraxellaceae</taxon>
        <taxon>Moraxella</taxon>
    </lineage>
</organism>
<dbReference type="InterPro" id="IPR003768">
    <property type="entry name" value="ScpA"/>
</dbReference>
<evidence type="ECO:0000313" key="3">
    <source>
        <dbReference type="Proteomes" id="UP000594834"/>
    </source>
</evidence>
<gene>
    <name evidence="2" type="ORF">I6G26_08990</name>
</gene>
<evidence type="ECO:0000313" key="2">
    <source>
        <dbReference type="EMBL" id="QPT44187.1"/>
    </source>
</evidence>
<dbReference type="Pfam" id="PF02616">
    <property type="entry name" value="SMC_ScpA"/>
    <property type="match status" value="1"/>
</dbReference>
<dbReference type="EMBL" id="CP065728">
    <property type="protein sequence ID" value="QPT44187.1"/>
    <property type="molecule type" value="Genomic_DNA"/>
</dbReference>
<dbReference type="PANTHER" id="PTHR33969:SF2">
    <property type="entry name" value="SEGREGATION AND CONDENSATION PROTEIN A"/>
    <property type="match status" value="1"/>
</dbReference>
<dbReference type="Gene3D" id="6.10.250.2410">
    <property type="match status" value="1"/>
</dbReference>
<dbReference type="RefSeq" id="WP_082995396.1">
    <property type="nucleotide sequence ID" value="NZ_CP065728.1"/>
</dbReference>
<protein>
    <recommendedName>
        <fullName evidence="1">Segregation and condensation protein A</fullName>
    </recommendedName>
</protein>
<sequence length="303" mass="34629">MNTPQSDAYIRIFDTPVSSLPDDLYIPPQAFAIWLEQFAGPLDFLLYLVKKNNFDLTQTAILPITEQYLTYIKELDDTYFELAGDYLLMASTLITIKSELLLPKPKITEEELSPKARLIRRLEEYAQIKEASRRLDNLIRLERDVFLAFVSLPTREAMRAKLPNYSPQILINSLINMQIKPDYQMHHIKTDPVPLPERIAKISLMLSQQGSGTFVQLLDKTQGRVGVVVSFVAVLELLKRGLIGFACGDDALLNSETNTDIIQSFQLEVMDAPIFQKSKQKDPLFNINNTGFDLSEQTLYWLH</sequence>
<dbReference type="Proteomes" id="UP000594834">
    <property type="component" value="Chromosome"/>
</dbReference>